<gene>
    <name evidence="1" type="ORF">AK812_SmicGene22934</name>
</gene>
<proteinExistence type="predicted"/>
<organism evidence="1 2">
    <name type="scientific">Symbiodinium microadriaticum</name>
    <name type="common">Dinoflagellate</name>
    <name type="synonym">Zooxanthella microadriatica</name>
    <dbReference type="NCBI Taxonomy" id="2951"/>
    <lineage>
        <taxon>Eukaryota</taxon>
        <taxon>Sar</taxon>
        <taxon>Alveolata</taxon>
        <taxon>Dinophyceae</taxon>
        <taxon>Suessiales</taxon>
        <taxon>Symbiodiniaceae</taxon>
        <taxon>Symbiodinium</taxon>
    </lineage>
</organism>
<keyword evidence="2" id="KW-1185">Reference proteome</keyword>
<evidence type="ECO:0000313" key="2">
    <source>
        <dbReference type="Proteomes" id="UP000186817"/>
    </source>
</evidence>
<protein>
    <submittedName>
        <fullName evidence="1">Uncharacterized protein</fullName>
    </submittedName>
</protein>
<evidence type="ECO:0000313" key="1">
    <source>
        <dbReference type="EMBL" id="OLP94964.1"/>
    </source>
</evidence>
<sequence length="232" mass="24863">MCASLRIVLHARAPWLAAAGAVRSCRQRQQIQLSQCRLHGSALTYCDGQDKTLRTDSALLPAISSAFTVGIAVIADACHVQESFGNQAAAQTAPDAPATLQRCGCGCFRICSDCPLRVDPKLLQTSEGPRFIALLPSKGAMTRPGSKAGASVLPLGSFGPALVQDLDDLDLTLQSFLPGIHLAKFRKLEHGWHFCHFLQLHARIKQILQEPCLLQNLQAPAALPDPSPAPSK</sequence>
<reference evidence="1 2" key="1">
    <citation type="submission" date="2016-02" db="EMBL/GenBank/DDBJ databases">
        <title>Genome analysis of coral dinoflagellate symbionts highlights evolutionary adaptations to a symbiotic lifestyle.</title>
        <authorList>
            <person name="Aranda M."/>
            <person name="Li Y."/>
            <person name="Liew Y.J."/>
            <person name="Baumgarten S."/>
            <person name="Simakov O."/>
            <person name="Wilson M."/>
            <person name="Piel J."/>
            <person name="Ashoor H."/>
            <person name="Bougouffa S."/>
            <person name="Bajic V.B."/>
            <person name="Ryu T."/>
            <person name="Ravasi T."/>
            <person name="Bayer T."/>
            <person name="Micklem G."/>
            <person name="Kim H."/>
            <person name="Bhak J."/>
            <person name="Lajeunesse T.C."/>
            <person name="Voolstra C.R."/>
        </authorList>
    </citation>
    <scope>NUCLEOTIDE SEQUENCE [LARGE SCALE GENOMIC DNA]</scope>
    <source>
        <strain evidence="1 2">CCMP2467</strain>
    </source>
</reference>
<accession>A0A1Q9DIH2</accession>
<dbReference type="AlphaFoldDB" id="A0A1Q9DIH2"/>
<comment type="caution">
    <text evidence="1">The sequence shown here is derived from an EMBL/GenBank/DDBJ whole genome shotgun (WGS) entry which is preliminary data.</text>
</comment>
<dbReference type="Proteomes" id="UP000186817">
    <property type="component" value="Unassembled WGS sequence"/>
</dbReference>
<name>A0A1Q9DIH2_SYMMI</name>
<dbReference type="OrthoDB" id="429456at2759"/>
<dbReference type="EMBL" id="LSRX01000520">
    <property type="protein sequence ID" value="OLP94964.1"/>
    <property type="molecule type" value="Genomic_DNA"/>
</dbReference>